<protein>
    <recommendedName>
        <fullName evidence="1">RNA helicase</fullName>
        <ecNumber evidence="1">3.6.4.13</ecNumber>
    </recommendedName>
</protein>
<dbReference type="GO" id="GO:0003723">
    <property type="term" value="F:RNA binding"/>
    <property type="evidence" value="ECO:0007669"/>
    <property type="project" value="UniProtKB-KW"/>
</dbReference>
<dbReference type="InterPro" id="IPR012340">
    <property type="entry name" value="NA-bd_OB-fold"/>
</dbReference>
<dbReference type="GO" id="GO:0005524">
    <property type="term" value="F:ATP binding"/>
    <property type="evidence" value="ECO:0007669"/>
    <property type="project" value="UniProtKB-KW"/>
</dbReference>
<dbReference type="SMART" id="SM00490">
    <property type="entry name" value="HELICc"/>
    <property type="match status" value="1"/>
</dbReference>
<comment type="caution">
    <text evidence="14">The sequence shown here is derived from an EMBL/GenBank/DDBJ whole genome shotgun (WGS) entry which is preliminary data.</text>
</comment>
<dbReference type="PANTHER" id="PTHR47959">
    <property type="entry name" value="ATP-DEPENDENT RNA HELICASE RHLE-RELATED"/>
    <property type="match status" value="1"/>
</dbReference>
<keyword evidence="5" id="KW-0067">ATP-binding</keyword>
<evidence type="ECO:0000259" key="13">
    <source>
        <dbReference type="PROSITE" id="PS51194"/>
    </source>
</evidence>
<name>A0AAE2BNV5_9LAMI</name>
<keyword evidence="15" id="KW-1185">Reference proteome</keyword>
<feature type="domain" description="Helicase ATP-binding" evidence="12">
    <location>
        <begin position="65"/>
        <end position="235"/>
    </location>
</feature>
<evidence type="ECO:0000256" key="1">
    <source>
        <dbReference type="ARBA" id="ARBA00012552"/>
    </source>
</evidence>
<dbReference type="AlphaFoldDB" id="A0AAE2BNV5"/>
<dbReference type="EC" id="3.6.4.13" evidence="1"/>
<dbReference type="GO" id="GO:0003697">
    <property type="term" value="F:single-stranded DNA binding"/>
    <property type="evidence" value="ECO:0007669"/>
    <property type="project" value="InterPro"/>
</dbReference>
<dbReference type="InterPro" id="IPR014001">
    <property type="entry name" value="Helicase_ATP-bd"/>
</dbReference>
<dbReference type="SMART" id="SM00487">
    <property type="entry name" value="DEXDc"/>
    <property type="match status" value="1"/>
</dbReference>
<evidence type="ECO:0000256" key="8">
    <source>
        <dbReference type="ARBA" id="ARBA00024355"/>
    </source>
</evidence>
<feature type="compositionally biased region" description="Low complexity" evidence="11">
    <location>
        <begin position="448"/>
        <end position="462"/>
    </location>
</feature>
<dbReference type="GO" id="GO:0030490">
    <property type="term" value="P:maturation of SSU-rRNA"/>
    <property type="evidence" value="ECO:0007669"/>
    <property type="project" value="InterPro"/>
</dbReference>
<feature type="region of interest" description="Disordered" evidence="11">
    <location>
        <begin position="504"/>
        <end position="537"/>
    </location>
</feature>
<dbReference type="CDD" id="cd17957">
    <property type="entry name" value="DEADc_DDX52"/>
    <property type="match status" value="1"/>
</dbReference>
<feature type="compositionally biased region" description="Polar residues" evidence="11">
    <location>
        <begin position="513"/>
        <end position="527"/>
    </location>
</feature>
<evidence type="ECO:0000256" key="11">
    <source>
        <dbReference type="SAM" id="MobiDB-lite"/>
    </source>
</evidence>
<evidence type="ECO:0000313" key="14">
    <source>
        <dbReference type="EMBL" id="KAK4392180.1"/>
    </source>
</evidence>
<evidence type="ECO:0000256" key="7">
    <source>
        <dbReference type="ARBA" id="ARBA00023125"/>
    </source>
</evidence>
<dbReference type="Pfam" id="PF00270">
    <property type="entry name" value="DEAD"/>
    <property type="match status" value="1"/>
</dbReference>
<sequence>MGVLLEKGMAVRADKKRKRKVARSDPVEGFSVFKRSKSKAVDEAGEHNEDEILQEKKEYYRQLECITILYREGCFACAPTGSGKTFAFVCPILMKLKHASKDGVRAVILCPTRELAAQTARECKKLAKGKKFYIKLMTKQLAKSADFSKLPCDILISTPFRIQFAIRKRKLDLSKVEVLVLDESDKLFELGLVEQVDAVVKACSNPSILRSLFSATLPDTVEELARTIMHDAVRVIIGRKNSASESIKQKLIFVGSEEGKLLALRQSFAESLNPPVLLFVQNKERAKELYNELKYDDIRADVIHADLSQIQAVFHLLKFHICNSLPMMNACLKWLAFSSERHAIDNFRSGKTWVLIATDVIARGMDFKGVNCVINYDFPDSAAAYIHRIGRSGRAGRSGEAITLYTEADVPFLRNVANVMTASGCEKWEIKAKTQPSKTERRICLLHSSNSKPKPSINPNSSARHNEFTRQSKIIRQKTPSPPPHYCSSTFEFLFHSCQPKLKGQQLRKPRTQKSSESSSGFPQRNGKQGGPPIVWPKPREIPYQAKVANFVNLIGYVTAPVRFEAASDGKHFASTVISEEISGGNNSFLIPIVFEGDLAHVVACHVKEKDCVFVSGQLNVDRLRFGLSESLGRFLVVAENLNFVEGLGRDVSATETVVSFSGVEIDKSVPQKSEEVTKKVDNDEDFNRQWREALELAKEKRFSSVKDDWASGASAGSSVVPELQAGAETATLEHDESKTERGNENSGEDANKKKDRDSILDLWGDLVQNPLLWWDYRNHKSNGLVKEKFPDFKRKGTGNGLWVDSAPKWVLPELQNLEFDVKDIKGKQVQGGEKLGERKNDSKEDSWKNLVEYPNNWWDNRVNKLSPKSPDFKHKVTGDALWLRNIPDWALSRLPTLKDGRSGNLDYDNYL</sequence>
<keyword evidence="3" id="KW-0378">Hydrolase</keyword>
<feature type="domain" description="Helicase C-terminal" evidence="13">
    <location>
        <begin position="246"/>
        <end position="438"/>
    </location>
</feature>
<dbReference type="SUPFAM" id="SSF52540">
    <property type="entry name" value="P-loop containing nucleoside triphosphate hydrolases"/>
    <property type="match status" value="1"/>
</dbReference>
<accession>A0AAE2BNV5</accession>
<dbReference type="GO" id="GO:0005829">
    <property type="term" value="C:cytosol"/>
    <property type="evidence" value="ECO:0007669"/>
    <property type="project" value="TreeGrafter"/>
</dbReference>
<dbReference type="InterPro" id="IPR050079">
    <property type="entry name" value="DEAD_box_RNA_helicase"/>
</dbReference>
<evidence type="ECO:0000256" key="6">
    <source>
        <dbReference type="ARBA" id="ARBA00022884"/>
    </source>
</evidence>
<keyword evidence="2" id="KW-0547">Nucleotide-binding</keyword>
<reference evidence="14" key="2">
    <citation type="journal article" date="2024" name="Plant">
        <title>Genomic evolution and insights into agronomic trait innovations of Sesamum species.</title>
        <authorList>
            <person name="Miao H."/>
            <person name="Wang L."/>
            <person name="Qu L."/>
            <person name="Liu H."/>
            <person name="Sun Y."/>
            <person name="Le M."/>
            <person name="Wang Q."/>
            <person name="Wei S."/>
            <person name="Zheng Y."/>
            <person name="Lin W."/>
            <person name="Duan Y."/>
            <person name="Cao H."/>
            <person name="Xiong S."/>
            <person name="Wang X."/>
            <person name="Wei L."/>
            <person name="Li C."/>
            <person name="Ma Q."/>
            <person name="Ju M."/>
            <person name="Zhao R."/>
            <person name="Li G."/>
            <person name="Mu C."/>
            <person name="Tian Q."/>
            <person name="Mei H."/>
            <person name="Zhang T."/>
            <person name="Gao T."/>
            <person name="Zhang H."/>
        </authorList>
    </citation>
    <scope>NUCLEOTIDE SEQUENCE</scope>
    <source>
        <strain evidence="14">K16</strain>
    </source>
</reference>
<dbReference type="PROSITE" id="PS50935">
    <property type="entry name" value="SSB"/>
    <property type="match status" value="1"/>
</dbReference>
<feature type="compositionally biased region" description="Basic and acidic residues" evidence="11">
    <location>
        <begin position="732"/>
        <end position="754"/>
    </location>
</feature>
<dbReference type="InterPro" id="IPR001650">
    <property type="entry name" value="Helicase_C-like"/>
</dbReference>
<evidence type="ECO:0000256" key="2">
    <source>
        <dbReference type="ARBA" id="ARBA00022741"/>
    </source>
</evidence>
<evidence type="ECO:0000256" key="4">
    <source>
        <dbReference type="ARBA" id="ARBA00022806"/>
    </source>
</evidence>
<dbReference type="PANTHER" id="PTHR47959:SF15">
    <property type="entry name" value="RNA HELICASE"/>
    <property type="match status" value="1"/>
</dbReference>
<evidence type="ECO:0000256" key="9">
    <source>
        <dbReference type="ARBA" id="ARBA00047984"/>
    </source>
</evidence>
<comment type="catalytic activity">
    <reaction evidence="9">
        <text>ATP + H2O = ADP + phosphate + H(+)</text>
        <dbReference type="Rhea" id="RHEA:13065"/>
        <dbReference type="ChEBI" id="CHEBI:15377"/>
        <dbReference type="ChEBI" id="CHEBI:15378"/>
        <dbReference type="ChEBI" id="CHEBI:30616"/>
        <dbReference type="ChEBI" id="CHEBI:43474"/>
        <dbReference type="ChEBI" id="CHEBI:456216"/>
        <dbReference type="EC" id="3.6.4.13"/>
    </reaction>
</comment>
<evidence type="ECO:0000256" key="3">
    <source>
        <dbReference type="ARBA" id="ARBA00022801"/>
    </source>
</evidence>
<dbReference type="InterPro" id="IPR000424">
    <property type="entry name" value="Primosome_PriB/ssb"/>
</dbReference>
<keyword evidence="4 14" id="KW-0347">Helicase</keyword>
<reference evidence="14" key="1">
    <citation type="submission" date="2020-06" db="EMBL/GenBank/DDBJ databases">
        <authorList>
            <person name="Li T."/>
            <person name="Hu X."/>
            <person name="Zhang T."/>
            <person name="Song X."/>
            <person name="Zhang H."/>
            <person name="Dai N."/>
            <person name="Sheng W."/>
            <person name="Hou X."/>
            <person name="Wei L."/>
        </authorList>
    </citation>
    <scope>NUCLEOTIDE SEQUENCE</scope>
    <source>
        <strain evidence="14">K16</strain>
        <tissue evidence="14">Leaf</tissue>
    </source>
</reference>
<dbReference type="GO" id="GO:0016787">
    <property type="term" value="F:hydrolase activity"/>
    <property type="evidence" value="ECO:0007669"/>
    <property type="project" value="UniProtKB-KW"/>
</dbReference>
<dbReference type="PROSITE" id="PS51194">
    <property type="entry name" value="HELICASE_CTER"/>
    <property type="match status" value="1"/>
</dbReference>
<organism evidence="14 15">
    <name type="scientific">Sesamum angolense</name>
    <dbReference type="NCBI Taxonomy" id="2727404"/>
    <lineage>
        <taxon>Eukaryota</taxon>
        <taxon>Viridiplantae</taxon>
        <taxon>Streptophyta</taxon>
        <taxon>Embryophyta</taxon>
        <taxon>Tracheophyta</taxon>
        <taxon>Spermatophyta</taxon>
        <taxon>Magnoliopsida</taxon>
        <taxon>eudicotyledons</taxon>
        <taxon>Gunneridae</taxon>
        <taxon>Pentapetalae</taxon>
        <taxon>asterids</taxon>
        <taxon>lamiids</taxon>
        <taxon>Lamiales</taxon>
        <taxon>Pedaliaceae</taxon>
        <taxon>Sesamum</taxon>
    </lineage>
</organism>
<dbReference type="Pfam" id="PF00271">
    <property type="entry name" value="Helicase_C"/>
    <property type="match status" value="1"/>
</dbReference>
<gene>
    <name evidence="14" type="ORF">Sango_1995800</name>
</gene>
<dbReference type="Gene3D" id="3.40.50.300">
    <property type="entry name" value="P-loop containing nucleotide triphosphate hydrolases"/>
    <property type="match status" value="2"/>
</dbReference>
<evidence type="ECO:0000256" key="10">
    <source>
        <dbReference type="PROSITE-ProRule" id="PRU00252"/>
    </source>
</evidence>
<dbReference type="InterPro" id="IPR044764">
    <property type="entry name" value="DDX52/Rok1_DEADc"/>
</dbReference>
<evidence type="ECO:0000259" key="12">
    <source>
        <dbReference type="PROSITE" id="PS51192"/>
    </source>
</evidence>
<keyword evidence="6" id="KW-0694">RNA-binding</keyword>
<evidence type="ECO:0000313" key="15">
    <source>
        <dbReference type="Proteomes" id="UP001289374"/>
    </source>
</evidence>
<dbReference type="CDD" id="cd18787">
    <property type="entry name" value="SF2_C_DEAD"/>
    <property type="match status" value="1"/>
</dbReference>
<feature type="region of interest" description="Disordered" evidence="11">
    <location>
        <begin position="439"/>
        <end position="467"/>
    </location>
</feature>
<comment type="similarity">
    <text evidence="8">Belongs to the DEAD box helicase family. DDX52/ROK1 subfamily.</text>
</comment>
<feature type="region of interest" description="Disordered" evidence="11">
    <location>
        <begin position="730"/>
        <end position="754"/>
    </location>
</feature>
<dbReference type="Gene3D" id="2.40.50.140">
    <property type="entry name" value="Nucleic acid-binding proteins"/>
    <property type="match status" value="1"/>
</dbReference>
<proteinExistence type="inferred from homology"/>
<dbReference type="GO" id="GO:0003724">
    <property type="term" value="F:RNA helicase activity"/>
    <property type="evidence" value="ECO:0007669"/>
    <property type="project" value="UniProtKB-EC"/>
</dbReference>
<dbReference type="InterPro" id="IPR027417">
    <property type="entry name" value="P-loop_NTPase"/>
</dbReference>
<keyword evidence="7 10" id="KW-0238">DNA-binding</keyword>
<dbReference type="InterPro" id="IPR011545">
    <property type="entry name" value="DEAD/DEAH_box_helicase_dom"/>
</dbReference>
<dbReference type="SUPFAM" id="SSF50249">
    <property type="entry name" value="Nucleic acid-binding proteins"/>
    <property type="match status" value="1"/>
</dbReference>
<dbReference type="EMBL" id="JACGWL010000011">
    <property type="protein sequence ID" value="KAK4392180.1"/>
    <property type="molecule type" value="Genomic_DNA"/>
</dbReference>
<dbReference type="PROSITE" id="PS51192">
    <property type="entry name" value="HELICASE_ATP_BIND_1"/>
    <property type="match status" value="1"/>
</dbReference>
<dbReference type="Proteomes" id="UP001289374">
    <property type="component" value="Unassembled WGS sequence"/>
</dbReference>
<evidence type="ECO:0000256" key="5">
    <source>
        <dbReference type="ARBA" id="ARBA00022840"/>
    </source>
</evidence>